<feature type="domain" description="Retrotransposon Copia-like N-terminal" evidence="3">
    <location>
        <begin position="19"/>
        <end position="64"/>
    </location>
</feature>
<dbReference type="InterPro" id="IPR012590">
    <property type="entry name" value="POPLD_dom"/>
</dbReference>
<dbReference type="Proteomes" id="UP000187609">
    <property type="component" value="Unassembled WGS sequence"/>
</dbReference>
<feature type="region of interest" description="Disordered" evidence="1">
    <location>
        <begin position="219"/>
        <end position="270"/>
    </location>
</feature>
<evidence type="ECO:0008006" key="6">
    <source>
        <dbReference type="Google" id="ProtNLM"/>
    </source>
</evidence>
<dbReference type="PANTHER" id="PTHR22731">
    <property type="entry name" value="RIBONUCLEASES P/MRP PROTEIN SUBUNIT POP1"/>
    <property type="match status" value="1"/>
</dbReference>
<dbReference type="EMBL" id="MJEQ01001076">
    <property type="protein sequence ID" value="OIT32366.1"/>
    <property type="molecule type" value="Genomic_DNA"/>
</dbReference>
<sequence>MAGNEVTQLEHNHPLFLQASDAPGLVLVPIKLTGPENYALWSRAMKLALRGKGKLGFVDGTCVKNMYKGELAEQWEKCNAIVLSWIGSTVANELMPGIVFASNAKKVWSDFKEKFDRCSLTRIYHLWTEIPTLKQVSKLTRDLRCWVSFYPDFCLFQELFSGKVLGIGKESAGLYLLKKQAAMSMLAGMIQRKETESGLWHLRLGHAAMRTVQQIPNIGSDEDDMFTQSPAHTQLLPSDTPLIPPPSIQQEGPVDSSSTSSVPALDQQDHDNNLEDSLLDQSFTPCDVELESHQSAEEIEVVNEVIEPTSPVVSPTNVLPAEPTQPSIATESQLPQPTKYARPQRNSNPPVWHRDCVVQTKSSNTCKYPLSSHLAYHHLSPAYQSYLGVFLAHTEPKSFKDAVDAAVTRVSCVSLENHLGKLEVMGSRASQLLQKMLHPSTCSSVNTSILKYASYVENDDQIPSSAIFSLSVDDPRFLDKDITNASEAKVQDILSYKKDESGGNGTPKRNMKLLAQTTPSIERRFSRFCPILLLRSDSKKTSIIRWSIILPLSWIKVFWMAIVSNGGKAIGLREKHWISCELGLPCFPREFPDCCAYSCFMSLEEAAYDKKSELRSPHTRTWKVPVPSPWDSLRLAIEALNGAAQGRVQHEQLLPDDMIRNIALNSPYLRSCKTEKESSCGAPFEGFVARTCNVMAQFLDEINGIHLLLFPKVLHSKKCIGKFMKDERILNEDADGVIYQINQDQKLCLVRLLLHVYREGSFEEGTVVCAPHIDDVIVWTTR</sequence>
<dbReference type="GO" id="GO:0001682">
    <property type="term" value="P:tRNA 5'-leader removal"/>
    <property type="evidence" value="ECO:0007669"/>
    <property type="project" value="InterPro"/>
</dbReference>
<dbReference type="AlphaFoldDB" id="A0A314KSN5"/>
<evidence type="ECO:0000313" key="5">
    <source>
        <dbReference type="Proteomes" id="UP000187609"/>
    </source>
</evidence>
<comment type="caution">
    <text evidence="4">The sequence shown here is derived from an EMBL/GenBank/DDBJ whole genome shotgun (WGS) entry which is preliminary data.</text>
</comment>
<dbReference type="InterPro" id="IPR039182">
    <property type="entry name" value="Pop1"/>
</dbReference>
<feature type="domain" description="POPLD" evidence="2">
    <location>
        <begin position="545"/>
        <end position="621"/>
    </location>
</feature>
<feature type="compositionally biased region" description="Polar residues" evidence="1">
    <location>
        <begin position="324"/>
        <end position="336"/>
    </location>
</feature>
<evidence type="ECO:0000256" key="1">
    <source>
        <dbReference type="SAM" id="MobiDB-lite"/>
    </source>
</evidence>
<evidence type="ECO:0000259" key="2">
    <source>
        <dbReference type="Pfam" id="PF08170"/>
    </source>
</evidence>
<dbReference type="InterPro" id="IPR029472">
    <property type="entry name" value="Copia-like_N"/>
</dbReference>
<name>A0A314KSN5_NICAT</name>
<feature type="region of interest" description="Disordered" evidence="1">
    <location>
        <begin position="311"/>
        <end position="348"/>
    </location>
</feature>
<reference evidence="4" key="1">
    <citation type="submission" date="2016-11" db="EMBL/GenBank/DDBJ databases">
        <title>The genome of Nicotiana attenuata.</title>
        <authorList>
            <person name="Xu S."/>
            <person name="Brockmoeller T."/>
            <person name="Gaquerel E."/>
            <person name="Navarro A."/>
            <person name="Kuhl H."/>
            <person name="Gase K."/>
            <person name="Ling Z."/>
            <person name="Zhou W."/>
            <person name="Kreitzer C."/>
            <person name="Stanke M."/>
            <person name="Tang H."/>
            <person name="Lyons E."/>
            <person name="Pandey P."/>
            <person name="Pandey S.P."/>
            <person name="Timmermann B."/>
            <person name="Baldwin I.T."/>
        </authorList>
    </citation>
    <scope>NUCLEOTIDE SEQUENCE [LARGE SCALE GENOMIC DNA]</scope>
    <source>
        <strain evidence="4">UT</strain>
    </source>
</reference>
<dbReference type="GO" id="GO:0000172">
    <property type="term" value="C:ribonuclease MRP complex"/>
    <property type="evidence" value="ECO:0007669"/>
    <property type="project" value="InterPro"/>
</dbReference>
<feature type="compositionally biased region" description="Polar residues" evidence="1">
    <location>
        <begin position="226"/>
        <end position="237"/>
    </location>
</feature>
<dbReference type="Gramene" id="OIT32366">
    <property type="protein sequence ID" value="OIT32366"/>
    <property type="gene ID" value="A4A49_08025"/>
</dbReference>
<organism evidence="4 5">
    <name type="scientific">Nicotiana attenuata</name>
    <name type="common">Coyote tobacco</name>
    <dbReference type="NCBI Taxonomy" id="49451"/>
    <lineage>
        <taxon>Eukaryota</taxon>
        <taxon>Viridiplantae</taxon>
        <taxon>Streptophyta</taxon>
        <taxon>Embryophyta</taxon>
        <taxon>Tracheophyta</taxon>
        <taxon>Spermatophyta</taxon>
        <taxon>Magnoliopsida</taxon>
        <taxon>eudicotyledons</taxon>
        <taxon>Gunneridae</taxon>
        <taxon>Pentapetalae</taxon>
        <taxon>asterids</taxon>
        <taxon>lamiids</taxon>
        <taxon>Solanales</taxon>
        <taxon>Solanaceae</taxon>
        <taxon>Nicotianoideae</taxon>
        <taxon>Nicotianeae</taxon>
        <taxon>Nicotiana</taxon>
    </lineage>
</organism>
<protein>
    <recommendedName>
        <fullName evidence="6">Retrotransposon Copia-like N-terminal domain-containing protein</fullName>
    </recommendedName>
</protein>
<accession>A0A314KSN5</accession>
<dbReference type="STRING" id="49451.A0A314KSN5"/>
<proteinExistence type="predicted"/>
<dbReference type="GO" id="GO:0005655">
    <property type="term" value="C:nucleolar ribonuclease P complex"/>
    <property type="evidence" value="ECO:0007669"/>
    <property type="project" value="InterPro"/>
</dbReference>
<dbReference type="PANTHER" id="PTHR22731:SF3">
    <property type="entry name" value="RIBONUCLEASES P_MRP PROTEIN SUBUNIT POP1"/>
    <property type="match status" value="1"/>
</dbReference>
<dbReference type="Pfam" id="PF08170">
    <property type="entry name" value="POPLD"/>
    <property type="match status" value="1"/>
</dbReference>
<evidence type="ECO:0000259" key="3">
    <source>
        <dbReference type="Pfam" id="PF14244"/>
    </source>
</evidence>
<dbReference type="Pfam" id="PF14244">
    <property type="entry name" value="Retrotran_gag_3"/>
    <property type="match status" value="1"/>
</dbReference>
<evidence type="ECO:0000313" key="4">
    <source>
        <dbReference type="EMBL" id="OIT32366.1"/>
    </source>
</evidence>
<keyword evidence="5" id="KW-1185">Reference proteome</keyword>
<gene>
    <name evidence="4" type="ORF">A4A49_08025</name>
</gene>